<gene>
    <name evidence="2" type="ORF">BCV72DRAFT_337877</name>
</gene>
<evidence type="ECO:0000256" key="1">
    <source>
        <dbReference type="SAM" id="MobiDB-lite"/>
    </source>
</evidence>
<organism evidence="2">
    <name type="scientific">Rhizopus microsporus var. microsporus</name>
    <dbReference type="NCBI Taxonomy" id="86635"/>
    <lineage>
        <taxon>Eukaryota</taxon>
        <taxon>Fungi</taxon>
        <taxon>Fungi incertae sedis</taxon>
        <taxon>Mucoromycota</taxon>
        <taxon>Mucoromycotina</taxon>
        <taxon>Mucoromycetes</taxon>
        <taxon>Mucorales</taxon>
        <taxon>Mucorineae</taxon>
        <taxon>Rhizopodaceae</taxon>
        <taxon>Rhizopus</taxon>
    </lineage>
</organism>
<feature type="region of interest" description="Disordered" evidence="1">
    <location>
        <begin position="93"/>
        <end position="118"/>
    </location>
</feature>
<sequence>MPTTIAHCSNTVPDERPGSDSRPDYKVDIYIPDYGYNYTNVYDTHKEIGPFEQVGHLNKLAFILSVHKNDCVPLESNLGGHPQDLYGVQSVENNAAAPGPSEYLNEPVFNPTQVDEYD</sequence>
<feature type="compositionally biased region" description="Polar residues" evidence="1">
    <location>
        <begin position="1"/>
        <end position="12"/>
    </location>
</feature>
<reference evidence="2" key="1">
    <citation type="journal article" date="2016" name="Proc. Natl. Acad. Sci. U.S.A.">
        <title>Lipid metabolic changes in an early divergent fungus govern the establishment of a mutualistic symbiosis with endobacteria.</title>
        <authorList>
            <person name="Lastovetsky O.A."/>
            <person name="Gaspar M.L."/>
            <person name="Mondo S.J."/>
            <person name="LaButti K.M."/>
            <person name="Sandor L."/>
            <person name="Grigoriev I.V."/>
            <person name="Henry S.A."/>
            <person name="Pawlowska T.E."/>
        </authorList>
    </citation>
    <scope>NUCLEOTIDE SEQUENCE [LARGE SCALE GENOMIC DNA]</scope>
    <source>
        <strain evidence="2">ATCC 52814</strain>
    </source>
</reference>
<accession>A0A1X0QUZ2</accession>
<dbReference type="AlphaFoldDB" id="A0A1X0QUZ2"/>
<protein>
    <submittedName>
        <fullName evidence="2">Uncharacterized protein</fullName>
    </submittedName>
</protein>
<dbReference type="VEuPathDB" id="FungiDB:BCV72DRAFT_337877"/>
<proteinExistence type="predicted"/>
<feature type="region of interest" description="Disordered" evidence="1">
    <location>
        <begin position="1"/>
        <end position="24"/>
    </location>
</feature>
<dbReference type="Proteomes" id="UP000242414">
    <property type="component" value="Unassembled WGS sequence"/>
</dbReference>
<feature type="compositionally biased region" description="Basic and acidic residues" evidence="1">
    <location>
        <begin position="13"/>
        <end position="24"/>
    </location>
</feature>
<evidence type="ECO:0000313" key="2">
    <source>
        <dbReference type="EMBL" id="ORE03575.1"/>
    </source>
</evidence>
<dbReference type="EMBL" id="KV921998">
    <property type="protein sequence ID" value="ORE03575.1"/>
    <property type="molecule type" value="Genomic_DNA"/>
</dbReference>
<name>A0A1X0QUZ2_RHIZD</name>